<organism evidence="2 3">
    <name type="scientific">Litorivivens lipolytica</name>
    <dbReference type="NCBI Taxonomy" id="1524264"/>
    <lineage>
        <taxon>Bacteria</taxon>
        <taxon>Pseudomonadati</taxon>
        <taxon>Pseudomonadota</taxon>
        <taxon>Gammaproteobacteria</taxon>
        <taxon>Litorivivens</taxon>
    </lineage>
</organism>
<feature type="transmembrane region" description="Helical" evidence="1">
    <location>
        <begin position="40"/>
        <end position="63"/>
    </location>
</feature>
<keyword evidence="3" id="KW-1185">Reference proteome</keyword>
<comment type="caution">
    <text evidence="2">The sequence shown here is derived from an EMBL/GenBank/DDBJ whole genome shotgun (WGS) entry which is preliminary data.</text>
</comment>
<keyword evidence="1" id="KW-0472">Membrane</keyword>
<evidence type="ECO:0000256" key="1">
    <source>
        <dbReference type="SAM" id="Phobius"/>
    </source>
</evidence>
<keyword evidence="1" id="KW-1133">Transmembrane helix</keyword>
<evidence type="ECO:0000313" key="3">
    <source>
        <dbReference type="Proteomes" id="UP000537130"/>
    </source>
</evidence>
<keyword evidence="1" id="KW-0812">Transmembrane</keyword>
<dbReference type="AlphaFoldDB" id="A0A7W4W7H0"/>
<proteinExistence type="predicted"/>
<gene>
    <name evidence="2" type="ORF">FHR99_003200</name>
</gene>
<sequence>MIMKASEFLRPMVGLYFVGLAVIMAVTVVGYFAFPGVLAKVFISTIGVTLAVLWIPLSGMLVCKRLAQTEA</sequence>
<dbReference type="EMBL" id="JACHWY010000004">
    <property type="protein sequence ID" value="MBB3048926.1"/>
    <property type="molecule type" value="Genomic_DNA"/>
</dbReference>
<accession>A0A7W4W7H0</accession>
<dbReference type="Proteomes" id="UP000537130">
    <property type="component" value="Unassembled WGS sequence"/>
</dbReference>
<evidence type="ECO:0000313" key="2">
    <source>
        <dbReference type="EMBL" id="MBB3048926.1"/>
    </source>
</evidence>
<reference evidence="2 3" key="1">
    <citation type="submission" date="2020-08" db="EMBL/GenBank/DDBJ databases">
        <title>Genomic Encyclopedia of Type Strains, Phase III (KMG-III): the genomes of soil and plant-associated and newly described type strains.</title>
        <authorList>
            <person name="Whitman W."/>
        </authorList>
    </citation>
    <scope>NUCLEOTIDE SEQUENCE [LARGE SCALE GENOMIC DNA]</scope>
    <source>
        <strain evidence="2 3">CECT 8654</strain>
    </source>
</reference>
<feature type="transmembrane region" description="Helical" evidence="1">
    <location>
        <begin position="12"/>
        <end position="34"/>
    </location>
</feature>
<name>A0A7W4W7H0_9GAMM</name>
<protein>
    <submittedName>
        <fullName evidence="2">Uncharacterized protein</fullName>
    </submittedName>
</protein>